<dbReference type="InterPro" id="IPR036291">
    <property type="entry name" value="NAD(P)-bd_dom_sf"/>
</dbReference>
<reference evidence="4" key="2">
    <citation type="submission" date="2015-09" db="EMBL/GenBank/DDBJ databases">
        <title>Draft genome sequence of a multidrug-resistant Chryseobacterium indologenes isolate from Malaysia.</title>
        <authorList>
            <person name="Yu C.Y."/>
            <person name="Ang G.Y."/>
            <person name="Chan K.-G."/>
        </authorList>
    </citation>
    <scope>NUCLEOTIDE SEQUENCE [LARGE SCALE GENOMIC DNA]</scope>
    <source>
        <strain evidence="4">CI_885</strain>
    </source>
</reference>
<dbReference type="SUPFAM" id="SSF51735">
    <property type="entry name" value="NAD(P)-binding Rossmann-fold domains"/>
    <property type="match status" value="1"/>
</dbReference>
<dbReference type="PROSITE" id="PS00061">
    <property type="entry name" value="ADH_SHORT"/>
    <property type="match status" value="1"/>
</dbReference>
<dbReference type="PRINTS" id="PR00081">
    <property type="entry name" value="GDHRDH"/>
</dbReference>
<evidence type="ECO:0008006" key="5">
    <source>
        <dbReference type="Google" id="ProtNLM"/>
    </source>
</evidence>
<reference evidence="3 4" key="1">
    <citation type="journal article" date="2015" name="Genom Data">
        <title>Draft genome sequence of a multidrug-resistant Chryseobacterium indologenes isolate from Malaysia.</title>
        <authorList>
            <person name="Yu C.Y."/>
            <person name="Ang G.Y."/>
            <person name="Cheng H.J."/>
            <person name="Cheong Y.M."/>
            <person name="Yin W.F."/>
            <person name="Chan K.G."/>
        </authorList>
    </citation>
    <scope>NUCLEOTIDE SEQUENCE [LARGE SCALE GENOMIC DNA]</scope>
    <source>
        <strain evidence="3 4">CI_885</strain>
    </source>
</reference>
<dbReference type="InterPro" id="IPR050259">
    <property type="entry name" value="SDR"/>
</dbReference>
<accession>A0A0N0ITU6</accession>
<dbReference type="EMBL" id="LJOD01000026">
    <property type="protein sequence ID" value="KPE49081.1"/>
    <property type="molecule type" value="Genomic_DNA"/>
</dbReference>
<name>A0A0N0ITU6_CHRID</name>
<evidence type="ECO:0000313" key="4">
    <source>
        <dbReference type="Proteomes" id="UP000037953"/>
    </source>
</evidence>
<protein>
    <recommendedName>
        <fullName evidence="5">SDR family oxidoreductase</fullName>
    </recommendedName>
</protein>
<dbReference type="PANTHER" id="PTHR42879:SF2">
    <property type="entry name" value="3-OXOACYL-[ACYL-CARRIER-PROTEIN] REDUCTASE FABG"/>
    <property type="match status" value="1"/>
</dbReference>
<dbReference type="PANTHER" id="PTHR42879">
    <property type="entry name" value="3-OXOACYL-(ACYL-CARRIER-PROTEIN) REDUCTASE"/>
    <property type="match status" value="1"/>
</dbReference>
<gene>
    <name evidence="3" type="ORF">AOB46_22020</name>
</gene>
<dbReference type="InterPro" id="IPR002347">
    <property type="entry name" value="SDR_fam"/>
</dbReference>
<dbReference type="Gene3D" id="3.40.50.720">
    <property type="entry name" value="NAD(P)-binding Rossmann-like Domain"/>
    <property type="match status" value="1"/>
</dbReference>
<dbReference type="AlphaFoldDB" id="A0A0N0ITU6"/>
<dbReference type="Proteomes" id="UP000037953">
    <property type="component" value="Unassembled WGS sequence"/>
</dbReference>
<dbReference type="FunFam" id="3.40.50.720:FF:000173">
    <property type="entry name" value="3-oxoacyl-[acyl-carrier protein] reductase"/>
    <property type="match status" value="1"/>
</dbReference>
<evidence type="ECO:0000256" key="2">
    <source>
        <dbReference type="ARBA" id="ARBA00023002"/>
    </source>
</evidence>
<dbReference type="InterPro" id="IPR020904">
    <property type="entry name" value="Sc_DH/Rdtase_CS"/>
</dbReference>
<sequence>MNEYCLVLGANGGIGLEISKYLIDKGYHLILHYNRSSDNIDELIKDQEHHIKIKFDITDSNSIKNALKELGAGKEIQITKCINCVGIHYRSFIPLMPDNKFKEVIDTNLTGAFSIIKHISTDMIKNKKGTIVNISSVAGINGLIGQACYSSSKAGLDAITKIASKELAKYNIRVNSIAPGFIEAGIIENPTANDLEYLERIPMRRFGRAREVAKLAYFLLEDKESSYITGQNIVIDGGLSINI</sequence>
<dbReference type="PRINTS" id="PR00080">
    <property type="entry name" value="SDRFAMILY"/>
</dbReference>
<evidence type="ECO:0000313" key="3">
    <source>
        <dbReference type="EMBL" id="KPE49081.1"/>
    </source>
</evidence>
<comment type="caution">
    <text evidence="3">The sequence shown here is derived from an EMBL/GenBank/DDBJ whole genome shotgun (WGS) entry which is preliminary data.</text>
</comment>
<dbReference type="Pfam" id="PF13561">
    <property type="entry name" value="adh_short_C2"/>
    <property type="match status" value="1"/>
</dbReference>
<dbReference type="PATRIC" id="fig|253.9.peg.2833"/>
<organism evidence="3 4">
    <name type="scientific">Chryseobacterium indologenes</name>
    <name type="common">Flavobacterium indologenes</name>
    <dbReference type="NCBI Taxonomy" id="253"/>
    <lineage>
        <taxon>Bacteria</taxon>
        <taxon>Pseudomonadati</taxon>
        <taxon>Bacteroidota</taxon>
        <taxon>Flavobacteriia</taxon>
        <taxon>Flavobacteriales</taxon>
        <taxon>Weeksellaceae</taxon>
        <taxon>Chryseobacterium group</taxon>
        <taxon>Chryseobacterium</taxon>
    </lineage>
</organism>
<proteinExistence type="inferred from homology"/>
<keyword evidence="2" id="KW-0560">Oxidoreductase</keyword>
<dbReference type="GO" id="GO:0016491">
    <property type="term" value="F:oxidoreductase activity"/>
    <property type="evidence" value="ECO:0007669"/>
    <property type="project" value="UniProtKB-KW"/>
</dbReference>
<comment type="similarity">
    <text evidence="1">Belongs to the short-chain dehydrogenases/reductases (SDR) family.</text>
</comment>
<dbReference type="GO" id="GO:0032787">
    <property type="term" value="P:monocarboxylic acid metabolic process"/>
    <property type="evidence" value="ECO:0007669"/>
    <property type="project" value="UniProtKB-ARBA"/>
</dbReference>
<evidence type="ECO:0000256" key="1">
    <source>
        <dbReference type="ARBA" id="ARBA00006484"/>
    </source>
</evidence>